<sequence>MQRHPISELTWGKERTRRLAEWDEKQQEKSELWAERFKIKGLEVYDRLSRETFQKLTPARTAPVLKELRHPFDSSEPAAVEPEELCRYAVVYYQDMLTSRRQGEGPETDLAADSNHWNNTTVRLHTQGRLDLDRPITKVEAEEALKAMANGKTPRNDGLPTEFYRQHWNLLGDDLIEIYNEMQMGGKLPESACGGIISILFKKGDTSEIRNWRPISLLNVSYKILAKVMARRLGRYLSDLMEDDQTTFVRGRSIYENIVTAVEVLEVVSEEDLEVNVLLLDMEKAYDQVNWSYVLTSLKWMGFGEVFCNWVVGLYASSSASIMVNGHISASFRLSRSLRQGCPLAPLLFVVHLEVPLNNIRTNAQILGIDVGQRACKVKALADDIFAVSANTVESLMALRYCLRQNEELSEAAINWFKYMCSCYLEGTPLR</sequence>
<dbReference type="Proteomes" id="UP000265515">
    <property type="component" value="Unassembled WGS sequence"/>
</dbReference>
<dbReference type="PROSITE" id="PS50878">
    <property type="entry name" value="RT_POL"/>
    <property type="match status" value="1"/>
</dbReference>
<reference evidence="2 3" key="1">
    <citation type="journal article" date="2018" name="Cell">
        <title>The Chara Genome: Secondary Complexity and Implications for Plant Terrestrialization.</title>
        <authorList>
            <person name="Nishiyama T."/>
            <person name="Sakayama H."/>
            <person name="Vries J.D."/>
            <person name="Buschmann H."/>
            <person name="Saint-Marcoux D."/>
            <person name="Ullrich K.K."/>
            <person name="Haas F.B."/>
            <person name="Vanderstraeten L."/>
            <person name="Becker D."/>
            <person name="Lang D."/>
            <person name="Vosolsobe S."/>
            <person name="Rombauts S."/>
            <person name="Wilhelmsson P.K.I."/>
            <person name="Janitza P."/>
            <person name="Kern R."/>
            <person name="Heyl A."/>
            <person name="Rumpler F."/>
            <person name="Villalobos L.I.A.C."/>
            <person name="Clay J.M."/>
            <person name="Skokan R."/>
            <person name="Toyoda A."/>
            <person name="Suzuki Y."/>
            <person name="Kagoshima H."/>
            <person name="Schijlen E."/>
            <person name="Tajeshwar N."/>
            <person name="Catarino B."/>
            <person name="Hetherington A.J."/>
            <person name="Saltykova A."/>
            <person name="Bonnot C."/>
            <person name="Breuninger H."/>
            <person name="Symeonidi A."/>
            <person name="Radhakrishnan G.V."/>
            <person name="Van Nieuwerburgh F."/>
            <person name="Deforce D."/>
            <person name="Chang C."/>
            <person name="Karol K.G."/>
            <person name="Hedrich R."/>
            <person name="Ulvskov P."/>
            <person name="Glockner G."/>
            <person name="Delwiche C.F."/>
            <person name="Petrasek J."/>
            <person name="Van de Peer Y."/>
            <person name="Friml J."/>
            <person name="Beilby M."/>
            <person name="Dolan L."/>
            <person name="Kohara Y."/>
            <person name="Sugano S."/>
            <person name="Fujiyama A."/>
            <person name="Delaux P.-M."/>
            <person name="Quint M."/>
            <person name="TheiBen G."/>
            <person name="Hagemann M."/>
            <person name="Harholt J."/>
            <person name="Dunand C."/>
            <person name="Zachgo S."/>
            <person name="Langdale J."/>
            <person name="Maumus F."/>
            <person name="Straeten D.V.D."/>
            <person name="Gould S.B."/>
            <person name="Rensing S.A."/>
        </authorList>
    </citation>
    <scope>NUCLEOTIDE SEQUENCE [LARGE SCALE GENOMIC DNA]</scope>
    <source>
        <strain evidence="2 3">S276</strain>
    </source>
</reference>
<dbReference type="Pfam" id="PF00078">
    <property type="entry name" value="RVT_1"/>
    <property type="match status" value="1"/>
</dbReference>
<organism evidence="2 3">
    <name type="scientific">Chara braunii</name>
    <name type="common">Braun's stonewort</name>
    <dbReference type="NCBI Taxonomy" id="69332"/>
    <lineage>
        <taxon>Eukaryota</taxon>
        <taxon>Viridiplantae</taxon>
        <taxon>Streptophyta</taxon>
        <taxon>Charophyceae</taxon>
        <taxon>Charales</taxon>
        <taxon>Characeae</taxon>
        <taxon>Chara</taxon>
    </lineage>
</organism>
<dbReference type="Gramene" id="GBG70935">
    <property type="protein sequence ID" value="GBG70935"/>
    <property type="gene ID" value="CBR_g8236"/>
</dbReference>
<dbReference type="PANTHER" id="PTHR31635:SF196">
    <property type="entry name" value="REVERSE TRANSCRIPTASE DOMAIN-CONTAINING PROTEIN-RELATED"/>
    <property type="match status" value="1"/>
</dbReference>
<comment type="caution">
    <text evidence="2">The sequence shown here is derived from an EMBL/GenBank/DDBJ whole genome shotgun (WGS) entry which is preliminary data.</text>
</comment>
<dbReference type="OMA" id="MCKLIHE"/>
<dbReference type="InterPro" id="IPR000477">
    <property type="entry name" value="RT_dom"/>
</dbReference>
<dbReference type="PANTHER" id="PTHR31635">
    <property type="entry name" value="REVERSE TRANSCRIPTASE DOMAIN-CONTAINING PROTEIN-RELATED"/>
    <property type="match status" value="1"/>
</dbReference>
<evidence type="ECO:0000313" key="3">
    <source>
        <dbReference type="Proteomes" id="UP000265515"/>
    </source>
</evidence>
<dbReference type="OrthoDB" id="1934719at2759"/>
<feature type="domain" description="Reverse transcriptase" evidence="1">
    <location>
        <begin position="181"/>
        <end position="431"/>
    </location>
</feature>
<name>A0A388KLL1_CHABU</name>
<dbReference type="InterPro" id="IPR043502">
    <property type="entry name" value="DNA/RNA_pol_sf"/>
</dbReference>
<evidence type="ECO:0000259" key="1">
    <source>
        <dbReference type="PROSITE" id="PS50878"/>
    </source>
</evidence>
<dbReference type="SUPFAM" id="SSF56672">
    <property type="entry name" value="DNA/RNA polymerases"/>
    <property type="match status" value="1"/>
</dbReference>
<accession>A0A388KLL1</accession>
<dbReference type="CDD" id="cd01650">
    <property type="entry name" value="RT_nLTR_like"/>
    <property type="match status" value="1"/>
</dbReference>
<dbReference type="EMBL" id="BFEA01000138">
    <property type="protein sequence ID" value="GBG70935.1"/>
    <property type="molecule type" value="Genomic_DNA"/>
</dbReference>
<evidence type="ECO:0000313" key="2">
    <source>
        <dbReference type="EMBL" id="GBG70935.1"/>
    </source>
</evidence>
<gene>
    <name evidence="2" type="ORF">CBR_g8236</name>
</gene>
<dbReference type="AlphaFoldDB" id="A0A388KLL1"/>
<proteinExistence type="predicted"/>
<keyword evidence="3" id="KW-1185">Reference proteome</keyword>
<protein>
    <recommendedName>
        <fullName evidence="1">Reverse transcriptase domain-containing protein</fullName>
    </recommendedName>
</protein>